<dbReference type="AlphaFoldDB" id="A0A068F544"/>
<dbReference type="Gene3D" id="3.40.50.1820">
    <property type="entry name" value="alpha/beta hydrolase"/>
    <property type="match status" value="1"/>
</dbReference>
<dbReference type="SUPFAM" id="SSF53474">
    <property type="entry name" value="alpha/beta-Hydrolases"/>
    <property type="match status" value="1"/>
</dbReference>
<evidence type="ECO:0000313" key="1">
    <source>
        <dbReference type="EMBL" id="AID61358.1"/>
    </source>
</evidence>
<reference evidence="1" key="1">
    <citation type="journal article" date="2015" name="BMC Genomics">
        <title>Chemosensory genes identified in the antennal transcriptome of the blowfly Calliphora stygia.</title>
        <authorList>
            <person name="Leitch O.J."/>
            <person name="Papanicolaou A."/>
            <person name="Lennard C."/>
            <person name="Kirkbride K.P."/>
            <person name="Anderson A."/>
        </authorList>
    </citation>
    <scope>NUCLEOTIDE SEQUENCE</scope>
</reference>
<name>A0A068F544_CALSG</name>
<sequence length="89" mass="10669">MERQSREYRCIQRMISWWTTFAETGNPNNVKVPGMHGVKWRSLQRHDSDSFKCLNIDDDLKFIDLPEMKKLMVWKSLYTLHRTLPPSTK</sequence>
<gene>
    <name evidence="1" type="primary">Est30</name>
</gene>
<dbReference type="InterPro" id="IPR029058">
    <property type="entry name" value="AB_hydrolase_fold"/>
</dbReference>
<accession>A0A068F544</accession>
<feature type="non-terminal residue" evidence="1">
    <location>
        <position position="1"/>
    </location>
</feature>
<protein>
    <submittedName>
        <fullName evidence="1">Esterase</fullName>
    </submittedName>
</protein>
<dbReference type="EMBL" id="KJ702204">
    <property type="protein sequence ID" value="AID61358.1"/>
    <property type="molecule type" value="mRNA"/>
</dbReference>
<feature type="non-terminal residue" evidence="1">
    <location>
        <position position="89"/>
    </location>
</feature>
<proteinExistence type="evidence at transcript level"/>
<organism evidence="1">
    <name type="scientific">Calliphora stygia</name>
    <name type="common">Common brown blowfly</name>
    <dbReference type="NCBI Taxonomy" id="145453"/>
    <lineage>
        <taxon>Eukaryota</taxon>
        <taxon>Metazoa</taxon>
        <taxon>Ecdysozoa</taxon>
        <taxon>Arthropoda</taxon>
        <taxon>Hexapoda</taxon>
        <taxon>Insecta</taxon>
        <taxon>Pterygota</taxon>
        <taxon>Neoptera</taxon>
        <taxon>Endopterygota</taxon>
        <taxon>Diptera</taxon>
        <taxon>Brachycera</taxon>
        <taxon>Muscomorpha</taxon>
        <taxon>Oestroidea</taxon>
        <taxon>Calliphoridae</taxon>
        <taxon>Calliphorinae</taxon>
        <taxon>Calliphora</taxon>
    </lineage>
</organism>